<evidence type="ECO:0000313" key="2">
    <source>
        <dbReference type="Proteomes" id="UP000019763"/>
    </source>
</evidence>
<dbReference type="EMBL" id="AFNH02001162">
    <property type="protein sequence ID" value="EZG43931.1"/>
    <property type="molecule type" value="Genomic_DNA"/>
</dbReference>
<dbReference type="GeneID" id="22915395"/>
<sequence length="133" mass="14847">MNRQRRSHHASDQYNTELNNHQLDHHPDVTTFQGQCIDAIPTASSIQHPWVLREVTPATHRKFYIVKQSKGCCGLINACCCGAFDDEGACGLCNVHGCCNRERKILKRIGVTEDAMKIRPRKSGCCCCCCGPK</sequence>
<protein>
    <submittedName>
        <fullName evidence="1">Uncharacterized protein</fullName>
    </submittedName>
</protein>
<dbReference type="VEuPathDB" id="CryptoDB:GNI_155730"/>
<evidence type="ECO:0000313" key="1">
    <source>
        <dbReference type="EMBL" id="EZG43931.1"/>
    </source>
</evidence>
<dbReference type="AlphaFoldDB" id="A0A023AZK4"/>
<dbReference type="Proteomes" id="UP000019763">
    <property type="component" value="Unassembled WGS sequence"/>
</dbReference>
<reference evidence="1" key="1">
    <citation type="submission" date="2013-12" db="EMBL/GenBank/DDBJ databases">
        <authorList>
            <person name="Omoto C.K."/>
            <person name="Sibley D."/>
            <person name="Venepally P."/>
            <person name="Hadjithomas M."/>
            <person name="Karamycheva S."/>
            <person name="Brunk B."/>
            <person name="Roos D."/>
            <person name="Caler E."/>
            <person name="Lorenzi H."/>
        </authorList>
    </citation>
    <scope>NUCLEOTIDE SEQUENCE</scope>
</reference>
<accession>A0A023AZK4</accession>
<comment type="caution">
    <text evidence="1">The sequence shown here is derived from an EMBL/GenBank/DDBJ whole genome shotgun (WGS) entry which is preliminary data.</text>
</comment>
<proteinExistence type="predicted"/>
<dbReference type="RefSeq" id="XP_011132902.1">
    <property type="nucleotide sequence ID" value="XM_011134600.1"/>
</dbReference>
<gene>
    <name evidence="1" type="ORF">GNI_155730</name>
</gene>
<name>A0A023AZK4_GRENI</name>
<keyword evidence="2" id="KW-1185">Reference proteome</keyword>
<organism evidence="1 2">
    <name type="scientific">Gregarina niphandrodes</name>
    <name type="common">Septate eugregarine</name>
    <dbReference type="NCBI Taxonomy" id="110365"/>
    <lineage>
        <taxon>Eukaryota</taxon>
        <taxon>Sar</taxon>
        <taxon>Alveolata</taxon>
        <taxon>Apicomplexa</taxon>
        <taxon>Conoidasida</taxon>
        <taxon>Gregarinasina</taxon>
        <taxon>Eugregarinorida</taxon>
        <taxon>Gregarinidae</taxon>
        <taxon>Gregarina</taxon>
    </lineage>
</organism>